<keyword evidence="4 7" id="KW-0863">Zinc-finger</keyword>
<keyword evidence="3" id="KW-0677">Repeat</keyword>
<dbReference type="Proteomes" id="UP000054081">
    <property type="component" value="Unassembled WGS sequence"/>
</dbReference>
<keyword evidence="10" id="KW-1185">Reference proteome</keyword>
<dbReference type="PROSITE" id="PS50157">
    <property type="entry name" value="ZINC_FINGER_C2H2_2"/>
    <property type="match status" value="2"/>
</dbReference>
<sequence>YRCPQCGKCFGRLSHLHRHRRTHTGEKPFTCSSCGKSFGESSSLIRHQRVH</sequence>
<feature type="non-terminal residue" evidence="9">
    <location>
        <position position="51"/>
    </location>
</feature>
<dbReference type="AlphaFoldDB" id="A0A093P792"/>
<comment type="subcellular location">
    <subcellularLocation>
        <location evidence="1">Nucleus</location>
    </subcellularLocation>
</comment>
<organism evidence="9 10">
    <name type="scientific">Pygoscelis adeliae</name>
    <name type="common">Adelie penguin</name>
    <dbReference type="NCBI Taxonomy" id="9238"/>
    <lineage>
        <taxon>Eukaryota</taxon>
        <taxon>Metazoa</taxon>
        <taxon>Chordata</taxon>
        <taxon>Craniata</taxon>
        <taxon>Vertebrata</taxon>
        <taxon>Euteleostomi</taxon>
        <taxon>Archelosauria</taxon>
        <taxon>Archosauria</taxon>
        <taxon>Dinosauria</taxon>
        <taxon>Saurischia</taxon>
        <taxon>Theropoda</taxon>
        <taxon>Coelurosauria</taxon>
        <taxon>Aves</taxon>
        <taxon>Neognathae</taxon>
        <taxon>Neoaves</taxon>
        <taxon>Aequornithes</taxon>
        <taxon>Sphenisciformes</taxon>
        <taxon>Spheniscidae</taxon>
        <taxon>Pygoscelis</taxon>
    </lineage>
</organism>
<dbReference type="PROSITE" id="PS00028">
    <property type="entry name" value="ZINC_FINGER_C2H2_1"/>
    <property type="match status" value="2"/>
</dbReference>
<evidence type="ECO:0000256" key="1">
    <source>
        <dbReference type="ARBA" id="ARBA00004123"/>
    </source>
</evidence>
<dbReference type="InterPro" id="IPR013087">
    <property type="entry name" value="Znf_C2H2_type"/>
</dbReference>
<evidence type="ECO:0000256" key="3">
    <source>
        <dbReference type="ARBA" id="ARBA00022737"/>
    </source>
</evidence>
<gene>
    <name evidence="9" type="ORF">AS28_02188</name>
</gene>
<evidence type="ECO:0000256" key="7">
    <source>
        <dbReference type="PROSITE-ProRule" id="PRU00042"/>
    </source>
</evidence>
<name>A0A093P792_PYGAD</name>
<dbReference type="SUPFAM" id="SSF57667">
    <property type="entry name" value="beta-beta-alpha zinc fingers"/>
    <property type="match status" value="1"/>
</dbReference>
<keyword evidence="2" id="KW-0479">Metal-binding</keyword>
<dbReference type="GO" id="GO:0000981">
    <property type="term" value="F:DNA-binding transcription factor activity, RNA polymerase II-specific"/>
    <property type="evidence" value="ECO:0007669"/>
    <property type="project" value="TreeGrafter"/>
</dbReference>
<dbReference type="Gene3D" id="3.30.160.60">
    <property type="entry name" value="Classic Zinc Finger"/>
    <property type="match status" value="2"/>
</dbReference>
<dbReference type="GO" id="GO:0005634">
    <property type="term" value="C:nucleus"/>
    <property type="evidence" value="ECO:0007669"/>
    <property type="project" value="UniProtKB-SubCell"/>
</dbReference>
<evidence type="ECO:0000256" key="4">
    <source>
        <dbReference type="ARBA" id="ARBA00022771"/>
    </source>
</evidence>
<dbReference type="EMBL" id="KL225251">
    <property type="protein sequence ID" value="KFW70100.1"/>
    <property type="molecule type" value="Genomic_DNA"/>
</dbReference>
<dbReference type="PANTHER" id="PTHR23235:SF142">
    <property type="entry name" value="ZINC FINGER PROTEIN 384"/>
    <property type="match status" value="1"/>
</dbReference>
<proteinExistence type="predicted"/>
<feature type="domain" description="C2H2-type" evidence="8">
    <location>
        <begin position="29"/>
        <end position="51"/>
    </location>
</feature>
<protein>
    <submittedName>
        <fullName evidence="9">Zinc finger protein 10</fullName>
    </submittedName>
</protein>
<reference evidence="9 10" key="1">
    <citation type="submission" date="2014-04" db="EMBL/GenBank/DDBJ databases">
        <title>Genome evolution of avian class.</title>
        <authorList>
            <person name="Zhang G."/>
            <person name="Li C."/>
        </authorList>
    </citation>
    <scope>NUCLEOTIDE SEQUENCE [LARGE SCALE GENOMIC DNA]</scope>
    <source>
        <strain evidence="9">BGI_AS28</strain>
    </source>
</reference>
<keyword evidence="6" id="KW-0539">Nucleus</keyword>
<evidence type="ECO:0000313" key="9">
    <source>
        <dbReference type="EMBL" id="KFW70100.1"/>
    </source>
</evidence>
<dbReference type="SMART" id="SM00355">
    <property type="entry name" value="ZnF_C2H2"/>
    <property type="match status" value="2"/>
</dbReference>
<feature type="non-terminal residue" evidence="9">
    <location>
        <position position="1"/>
    </location>
</feature>
<dbReference type="GO" id="GO:0000978">
    <property type="term" value="F:RNA polymerase II cis-regulatory region sequence-specific DNA binding"/>
    <property type="evidence" value="ECO:0007669"/>
    <property type="project" value="TreeGrafter"/>
</dbReference>
<dbReference type="Pfam" id="PF00096">
    <property type="entry name" value="zf-C2H2"/>
    <property type="match status" value="2"/>
</dbReference>
<feature type="domain" description="C2H2-type" evidence="8">
    <location>
        <begin position="1"/>
        <end position="28"/>
    </location>
</feature>
<evidence type="ECO:0000256" key="5">
    <source>
        <dbReference type="ARBA" id="ARBA00022833"/>
    </source>
</evidence>
<accession>A0A093P792</accession>
<dbReference type="GO" id="GO:0008270">
    <property type="term" value="F:zinc ion binding"/>
    <property type="evidence" value="ECO:0007669"/>
    <property type="project" value="UniProtKB-KW"/>
</dbReference>
<evidence type="ECO:0000313" key="10">
    <source>
        <dbReference type="Proteomes" id="UP000054081"/>
    </source>
</evidence>
<dbReference type="FunFam" id="3.30.160.60:FF:000744">
    <property type="entry name" value="zinc finger E-box-binding homeobox 1"/>
    <property type="match status" value="1"/>
</dbReference>
<evidence type="ECO:0000256" key="6">
    <source>
        <dbReference type="ARBA" id="ARBA00023242"/>
    </source>
</evidence>
<dbReference type="InterPro" id="IPR036236">
    <property type="entry name" value="Znf_C2H2_sf"/>
</dbReference>
<dbReference type="PANTHER" id="PTHR23235">
    <property type="entry name" value="KRUEPPEL-LIKE TRANSCRIPTION FACTOR"/>
    <property type="match status" value="1"/>
</dbReference>
<keyword evidence="5" id="KW-0862">Zinc</keyword>
<evidence type="ECO:0000256" key="2">
    <source>
        <dbReference type="ARBA" id="ARBA00022723"/>
    </source>
</evidence>
<dbReference type="FunFam" id="3.30.160.60:FF:000358">
    <property type="entry name" value="zinc finger protein 24"/>
    <property type="match status" value="1"/>
</dbReference>
<evidence type="ECO:0000259" key="8">
    <source>
        <dbReference type="PROSITE" id="PS50157"/>
    </source>
</evidence>